<gene>
    <name evidence="1" type="ORF">Vadar_015940</name>
</gene>
<comment type="caution">
    <text evidence="1">The sequence shown here is derived from an EMBL/GenBank/DDBJ whole genome shotgun (WGS) entry which is preliminary data.</text>
</comment>
<evidence type="ECO:0000313" key="1">
    <source>
        <dbReference type="EMBL" id="KAH7849300.1"/>
    </source>
</evidence>
<keyword evidence="2" id="KW-1185">Reference proteome</keyword>
<sequence length="556" mass="60432">MEGLVKCSANYVPLSPISFLERAAFVYGDKVSIVYGDTRYSWRETHWRCLRLASALSQMGLHRGDVVAALAPNIPALYELYFGVPMAGAVLSGLNTRLDAPMLAFLLQQSEAKIVCVDHQYVQLVLKALEVISAAKAKSPFLVVIRDSDQGAFSTTQEIPPGCLDYDGLLEMGKPDFEIIRPLDECEPITVNYTSGSTGTPKGAVYSHRAVYLNSIAQIFRFEMSTMPVFLWTVDMFRCSGWCFTWAVAALGGTNICIRNATSKAIFDAIFTHKVTHLCGKPTILNMIAEAPLTDHRPLPSKVDLVIAGALPPLEILNKVHELGFSVSHAYGMTEALSLVNVRSLMDEQIGMPHCEGICNVLMEGVDVKDPTTMRSVPADGKTIGEVMLRGNTLMSGYLKNIQATQAAFRRGWYGTGDLGVRDPDGYVRLKDREVDTIFNGEGDAISTLEIEAVLASHPAVQAAAVVGRTEEDRSGETPCAFVKLKEGCSASGQEIIEFCRGKLPNYMLPGSVVLGDLPMNSTGNIHKFVLKDKAKALGSLFHSNGHLTNGVCEKG</sequence>
<dbReference type="Proteomes" id="UP000828048">
    <property type="component" value="Chromosome 7"/>
</dbReference>
<reference evidence="1 2" key="1">
    <citation type="journal article" date="2021" name="Hortic Res">
        <title>High-quality reference genome and annotation aids understanding of berry development for evergreen blueberry (Vaccinium darrowii).</title>
        <authorList>
            <person name="Yu J."/>
            <person name="Hulse-Kemp A.M."/>
            <person name="Babiker E."/>
            <person name="Staton M."/>
        </authorList>
    </citation>
    <scope>NUCLEOTIDE SEQUENCE [LARGE SCALE GENOMIC DNA]</scope>
    <source>
        <strain evidence="2">cv. NJ 8807/NJ 8810</strain>
        <tissue evidence="1">Young leaf</tissue>
    </source>
</reference>
<dbReference type="EMBL" id="CM037157">
    <property type="protein sequence ID" value="KAH7849300.1"/>
    <property type="molecule type" value="Genomic_DNA"/>
</dbReference>
<organism evidence="1 2">
    <name type="scientific">Vaccinium darrowii</name>
    <dbReference type="NCBI Taxonomy" id="229202"/>
    <lineage>
        <taxon>Eukaryota</taxon>
        <taxon>Viridiplantae</taxon>
        <taxon>Streptophyta</taxon>
        <taxon>Embryophyta</taxon>
        <taxon>Tracheophyta</taxon>
        <taxon>Spermatophyta</taxon>
        <taxon>Magnoliopsida</taxon>
        <taxon>eudicotyledons</taxon>
        <taxon>Gunneridae</taxon>
        <taxon>Pentapetalae</taxon>
        <taxon>asterids</taxon>
        <taxon>Ericales</taxon>
        <taxon>Ericaceae</taxon>
        <taxon>Vaccinioideae</taxon>
        <taxon>Vaccinieae</taxon>
        <taxon>Vaccinium</taxon>
    </lineage>
</organism>
<name>A0ACB7Y7A7_9ERIC</name>
<accession>A0ACB7Y7A7</accession>
<proteinExistence type="predicted"/>
<evidence type="ECO:0000313" key="2">
    <source>
        <dbReference type="Proteomes" id="UP000828048"/>
    </source>
</evidence>
<protein>
    <submittedName>
        <fullName evidence="1">Uncharacterized protein</fullName>
    </submittedName>
</protein>